<dbReference type="PANTHER" id="PTHR46586:SF3">
    <property type="entry name" value="ANKYRIN REPEAT-CONTAINING PROTEIN"/>
    <property type="match status" value="1"/>
</dbReference>
<dbReference type="AlphaFoldDB" id="A0A151Z2X3"/>
<dbReference type="Pfam" id="PF12796">
    <property type="entry name" value="Ank_2"/>
    <property type="match status" value="2"/>
</dbReference>
<dbReference type="SMART" id="SM00248">
    <property type="entry name" value="ANK"/>
    <property type="match status" value="6"/>
</dbReference>
<dbReference type="PANTHER" id="PTHR46586">
    <property type="entry name" value="ANKYRIN REPEAT-CONTAINING PROTEIN"/>
    <property type="match status" value="1"/>
</dbReference>
<sequence>MNNDKLIQRSEEIFFRVWNNVLLRKKILGLLKKYQFSGGFRTVLEGRCYSFLEYPIFRIGKGKEHENRTTKAPIEKIRHYYDVEMTSDWISSNGYFYLLADKLKNDKRFSITFKDVYRLLKHNSDYNLFLRIYESKPKLFEIANFLLLKRKCRTILDQACFAGNIEILEFIYSKSLSKCYFTNHAIDMAAKNGKMNVIRFLVEQFIGMKCIYALVYACKGGYYDIVVYLCENFPKIKHHAKAMDLAAQGGHLEILKYLYNKWGANFTSRAINKATENGHLETLKYLYSIRPNTNIKCSSKSMDVASNNGHLELIKYQMERNLATVSFYAMDSAAFKNRLDIVKYLHSKKAGCTLEALNGATLNGHIEVVKYLLNYRAEGGPHNILNTASLKGNVEIFKLLYNSPLIRQLIIIDSFNILRTAVYYGQLEIIKYLHSCNDSEYVPIFDLAVERGHLNILEFYLQTEKDVIDIPLSSYINACKYGHHQVIDLILSKNHRFFIDSNIVSTPNTIYIKSPKIVEVLTKYFGNRYWIDPTDPTINFYEVVISNDIDNYQSLIDLCMQHGIKMHIESLVSNLLECRDVNQLSQLMRTIPTLGSPLLISELKKPLLSKTPLIPSVRFLSISTITYLELLISNSIMSPSLINSRKILDISNKEKVSWWFRRYYTIGSDNSLVRYWISKMPTLHTVQPEILYILLKLPDQIIPSGIIASLLNMRIFSNGYNLSYLTKIISICGISIADMIYVFNFRDQSFPVSCKKDIIFSQCVAKVLQSPALIGRMEEKSFFEFPITDWPKLFRFGNFRPEVKEALNQLNPLIEDNLKSRGLLDMQSSFNNLNVYSTSIYQLLGQKILNYYGIERHLEEVGIENLSAHKSSVSLHFQSSHTYSSLMIKDKRISVNPITITMGNVSSNNTSNFVFKFMLFGWNIDNLDILKTLPPFQHQWGDLKQKILQIVLLETIQQFKFLILNDRKDKNPRKKKYFKKNHY</sequence>
<organism evidence="1 2">
    <name type="scientific">Tieghemostelium lacteum</name>
    <name type="common">Slime mold</name>
    <name type="synonym">Dictyostelium lacteum</name>
    <dbReference type="NCBI Taxonomy" id="361077"/>
    <lineage>
        <taxon>Eukaryota</taxon>
        <taxon>Amoebozoa</taxon>
        <taxon>Evosea</taxon>
        <taxon>Eumycetozoa</taxon>
        <taxon>Dictyostelia</taxon>
        <taxon>Dictyosteliales</taxon>
        <taxon>Raperosteliaceae</taxon>
        <taxon>Tieghemostelium</taxon>
    </lineage>
</organism>
<dbReference type="InterPro" id="IPR002110">
    <property type="entry name" value="Ankyrin_rpt"/>
</dbReference>
<proteinExistence type="predicted"/>
<reference evidence="1 2" key="1">
    <citation type="submission" date="2015-12" db="EMBL/GenBank/DDBJ databases">
        <title>Dictyostelia acquired genes for synthesis and detection of signals that induce cell-type specialization by lateral gene transfer from prokaryotes.</title>
        <authorList>
            <person name="Gloeckner G."/>
            <person name="Schaap P."/>
        </authorList>
    </citation>
    <scope>NUCLEOTIDE SEQUENCE [LARGE SCALE GENOMIC DNA]</scope>
    <source>
        <strain evidence="1 2">TK</strain>
    </source>
</reference>
<protein>
    <recommendedName>
        <fullName evidence="3">Ankyrin repeat-containing protein</fullName>
    </recommendedName>
</protein>
<name>A0A151Z2X3_TIELA</name>
<dbReference type="OrthoDB" id="76773at2759"/>
<evidence type="ECO:0000313" key="1">
    <source>
        <dbReference type="EMBL" id="KYQ88305.1"/>
    </source>
</evidence>
<dbReference type="InterPro" id="IPR052050">
    <property type="entry name" value="SecEffector_AnkRepeat"/>
</dbReference>
<accession>A0A151Z2X3</accession>
<dbReference type="Gene3D" id="1.25.40.20">
    <property type="entry name" value="Ankyrin repeat-containing domain"/>
    <property type="match status" value="3"/>
</dbReference>
<evidence type="ECO:0000313" key="2">
    <source>
        <dbReference type="Proteomes" id="UP000076078"/>
    </source>
</evidence>
<dbReference type="STRING" id="361077.A0A151Z2X3"/>
<dbReference type="SUPFAM" id="SSF48403">
    <property type="entry name" value="Ankyrin repeat"/>
    <property type="match status" value="1"/>
</dbReference>
<gene>
    <name evidence="1" type="ORF">DLAC_11000</name>
</gene>
<dbReference type="InParanoid" id="A0A151Z2X3"/>
<evidence type="ECO:0008006" key="3">
    <source>
        <dbReference type="Google" id="ProtNLM"/>
    </source>
</evidence>
<dbReference type="InterPro" id="IPR036770">
    <property type="entry name" value="Ankyrin_rpt-contain_sf"/>
</dbReference>
<dbReference type="EMBL" id="LODT01000051">
    <property type="protein sequence ID" value="KYQ88305.1"/>
    <property type="molecule type" value="Genomic_DNA"/>
</dbReference>
<keyword evidence="2" id="KW-1185">Reference proteome</keyword>
<dbReference type="Proteomes" id="UP000076078">
    <property type="component" value="Unassembled WGS sequence"/>
</dbReference>
<comment type="caution">
    <text evidence="1">The sequence shown here is derived from an EMBL/GenBank/DDBJ whole genome shotgun (WGS) entry which is preliminary data.</text>
</comment>